<dbReference type="Proteomes" id="UP001212821">
    <property type="component" value="Chromosome"/>
</dbReference>
<dbReference type="RefSeq" id="WP_270150461.1">
    <property type="nucleotide sequence ID" value="NZ_CP115450.1"/>
</dbReference>
<sequence>MGISAQVSVSAPGIEMPDVLVTFGIDFPRQRKRPLREGYGQSVELPAVIDIVAAIGAGTITAAEARELLLRLAGHVYDQWDLREYEQHDDLLAWCVRNGGCPDCEKYGDRFEPHLDALAERWRRYNTPDEYPFTVGRSAGLHETTCPVVRRTMPTEWSRPVGEEYVQERRLFCHQQNLRYGGTKADFEFEMAATKTDSGWTVMTVEETRVWEARHTGPKGGRKYRRCQRCAPTP</sequence>
<evidence type="ECO:0000313" key="1">
    <source>
        <dbReference type="EMBL" id="WBP91230.1"/>
    </source>
</evidence>
<gene>
    <name evidence="1" type="ORF">O1G21_38700</name>
</gene>
<accession>A0ABY7QEP7</accession>
<evidence type="ECO:0000313" key="2">
    <source>
        <dbReference type="Proteomes" id="UP001212821"/>
    </source>
</evidence>
<proteinExistence type="predicted"/>
<reference evidence="2" key="1">
    <citation type="submission" date="2022-12" db="EMBL/GenBank/DDBJ databases">
        <authorList>
            <person name="Mo P."/>
        </authorList>
    </citation>
    <scope>NUCLEOTIDE SEQUENCE [LARGE SCALE GENOMIC DNA]</scope>
    <source>
        <strain evidence="2">HUAS 3-15</strain>
    </source>
</reference>
<name>A0ABY7QEP7_9ACTN</name>
<protein>
    <submittedName>
        <fullName evidence="1">Uncharacterized protein</fullName>
    </submittedName>
</protein>
<organism evidence="1 2">
    <name type="scientific">Kitasatospora cathayae</name>
    <dbReference type="NCBI Taxonomy" id="3004092"/>
    <lineage>
        <taxon>Bacteria</taxon>
        <taxon>Bacillati</taxon>
        <taxon>Actinomycetota</taxon>
        <taxon>Actinomycetes</taxon>
        <taxon>Kitasatosporales</taxon>
        <taxon>Streptomycetaceae</taxon>
        <taxon>Kitasatospora</taxon>
    </lineage>
</organism>
<dbReference type="EMBL" id="CP115450">
    <property type="protein sequence ID" value="WBP91230.1"/>
    <property type="molecule type" value="Genomic_DNA"/>
</dbReference>
<keyword evidence="2" id="KW-1185">Reference proteome</keyword>